<feature type="transmembrane region" description="Helical" evidence="8">
    <location>
        <begin position="69"/>
        <end position="94"/>
    </location>
</feature>
<dbReference type="GO" id="GO:0005886">
    <property type="term" value="C:plasma membrane"/>
    <property type="evidence" value="ECO:0007669"/>
    <property type="project" value="UniProtKB-SubCell"/>
</dbReference>
<feature type="transmembrane region" description="Helical" evidence="8">
    <location>
        <begin position="308"/>
        <end position="335"/>
    </location>
</feature>
<reference evidence="9 10" key="1">
    <citation type="submission" date="2020-07" db="EMBL/GenBank/DDBJ databases">
        <title>Sequencing the genomes of 1000 actinobacteria strains.</title>
        <authorList>
            <person name="Klenk H.-P."/>
        </authorList>
    </citation>
    <scope>NUCLEOTIDE SEQUENCE [LARGE SCALE GENOMIC DNA]</scope>
    <source>
        <strain evidence="9 10">DSM 18248</strain>
    </source>
</reference>
<proteinExistence type="inferred from homology"/>
<evidence type="ECO:0000256" key="2">
    <source>
        <dbReference type="ARBA" id="ARBA00009773"/>
    </source>
</evidence>
<evidence type="ECO:0000256" key="8">
    <source>
        <dbReference type="SAM" id="Phobius"/>
    </source>
</evidence>
<dbReference type="AlphaFoldDB" id="A0A7Y9YH99"/>
<evidence type="ECO:0000256" key="7">
    <source>
        <dbReference type="ARBA" id="ARBA00023136"/>
    </source>
</evidence>
<feature type="transmembrane region" description="Helical" evidence="8">
    <location>
        <begin position="271"/>
        <end position="288"/>
    </location>
</feature>
<dbReference type="PANTHER" id="PTHR21716">
    <property type="entry name" value="TRANSMEMBRANE PROTEIN"/>
    <property type="match status" value="1"/>
</dbReference>
<evidence type="ECO:0000313" key="9">
    <source>
        <dbReference type="EMBL" id="NYI12180.1"/>
    </source>
</evidence>
<dbReference type="InterPro" id="IPR002549">
    <property type="entry name" value="AI-2E-like"/>
</dbReference>
<keyword evidence="3" id="KW-0813">Transport</keyword>
<feature type="transmembrane region" description="Helical" evidence="8">
    <location>
        <begin position="215"/>
        <end position="237"/>
    </location>
</feature>
<feature type="transmembrane region" description="Helical" evidence="8">
    <location>
        <begin position="243"/>
        <end position="264"/>
    </location>
</feature>
<keyword evidence="6 8" id="KW-1133">Transmembrane helix</keyword>
<evidence type="ECO:0000256" key="5">
    <source>
        <dbReference type="ARBA" id="ARBA00022692"/>
    </source>
</evidence>
<comment type="similarity">
    <text evidence="2">Belongs to the autoinducer-2 exporter (AI-2E) (TC 2.A.86) family.</text>
</comment>
<evidence type="ECO:0000256" key="4">
    <source>
        <dbReference type="ARBA" id="ARBA00022475"/>
    </source>
</evidence>
<feature type="transmembrane region" description="Helical" evidence="8">
    <location>
        <begin position="38"/>
        <end position="57"/>
    </location>
</feature>
<dbReference type="Pfam" id="PF01594">
    <property type="entry name" value="AI-2E_transport"/>
    <property type="match status" value="1"/>
</dbReference>
<keyword evidence="5 8" id="KW-0812">Transmembrane</keyword>
<keyword evidence="7 8" id="KW-0472">Membrane</keyword>
<protein>
    <submittedName>
        <fullName evidence="9">Putative PurR-regulated permease PerM</fullName>
    </submittedName>
</protein>
<dbReference type="Proteomes" id="UP000537326">
    <property type="component" value="Unassembled WGS sequence"/>
</dbReference>
<feature type="transmembrane region" description="Helical" evidence="8">
    <location>
        <begin position="150"/>
        <end position="173"/>
    </location>
</feature>
<sequence>MNGADGAPLVPRRLASATLVVLCLLVLAGATWLLGQVLMAVPSVTAALLAALLLAALTRPMASWLGRWLPAWLASLTTLVTGIVAVVGILALVVDRALAQTEDLQRAASQALADVEQALIRSSFPVTEGQLTDLEDRVREGLPSLLPGPAAAATGAVQVLGGLALAVFVWFFLLRDGPRWWQWVVGWVPAGRRAAVAEGGDAVWDVLTRYVRGTVVVATIDAVGVAIALLLLGVPMVTSLACLVFLGAFVPIVGSTVAGTLAVAVALVTRGPLVALLVVLAVIVVQQVEGNLLQPLVMGRALHLHPAAVVVAVAIGASAAGVIGAVVAVPLVAVVTRLAEQVRERPG</sequence>
<dbReference type="GO" id="GO:0055085">
    <property type="term" value="P:transmembrane transport"/>
    <property type="evidence" value="ECO:0007669"/>
    <property type="project" value="TreeGrafter"/>
</dbReference>
<keyword evidence="10" id="KW-1185">Reference proteome</keyword>
<comment type="caution">
    <text evidence="9">The sequence shown here is derived from an EMBL/GenBank/DDBJ whole genome shotgun (WGS) entry which is preliminary data.</text>
</comment>
<dbReference type="PANTHER" id="PTHR21716:SF53">
    <property type="entry name" value="PERMEASE PERM-RELATED"/>
    <property type="match status" value="1"/>
</dbReference>
<organism evidence="9 10">
    <name type="scientific">Nocardioides marinus</name>
    <dbReference type="NCBI Taxonomy" id="374514"/>
    <lineage>
        <taxon>Bacteria</taxon>
        <taxon>Bacillati</taxon>
        <taxon>Actinomycetota</taxon>
        <taxon>Actinomycetes</taxon>
        <taxon>Propionibacteriales</taxon>
        <taxon>Nocardioidaceae</taxon>
        <taxon>Nocardioides</taxon>
    </lineage>
</organism>
<evidence type="ECO:0000313" key="10">
    <source>
        <dbReference type="Proteomes" id="UP000537326"/>
    </source>
</evidence>
<accession>A0A7Y9YH99</accession>
<evidence type="ECO:0000256" key="1">
    <source>
        <dbReference type="ARBA" id="ARBA00004651"/>
    </source>
</evidence>
<gene>
    <name evidence="9" type="ORF">BKA05_003695</name>
</gene>
<name>A0A7Y9YH99_9ACTN</name>
<evidence type="ECO:0000256" key="6">
    <source>
        <dbReference type="ARBA" id="ARBA00022989"/>
    </source>
</evidence>
<comment type="subcellular location">
    <subcellularLocation>
        <location evidence="1">Cell membrane</location>
        <topology evidence="1">Multi-pass membrane protein</topology>
    </subcellularLocation>
</comment>
<dbReference type="EMBL" id="JACBZI010000001">
    <property type="protein sequence ID" value="NYI12180.1"/>
    <property type="molecule type" value="Genomic_DNA"/>
</dbReference>
<keyword evidence="4" id="KW-1003">Cell membrane</keyword>
<dbReference type="RefSeq" id="WP_179532762.1">
    <property type="nucleotide sequence ID" value="NZ_BAAAPP010000001.1"/>
</dbReference>
<evidence type="ECO:0000256" key="3">
    <source>
        <dbReference type="ARBA" id="ARBA00022448"/>
    </source>
</evidence>